<evidence type="ECO:0000313" key="2">
    <source>
        <dbReference type="Proteomes" id="UP000580250"/>
    </source>
</evidence>
<comment type="caution">
    <text evidence="1">The sequence shown here is derived from an EMBL/GenBank/DDBJ whole genome shotgun (WGS) entry which is preliminary data.</text>
</comment>
<reference evidence="1 2" key="1">
    <citation type="submission" date="2020-08" db="EMBL/GenBank/DDBJ databases">
        <authorList>
            <person name="Koutsovoulos G."/>
            <person name="Danchin GJ E."/>
        </authorList>
    </citation>
    <scope>NUCLEOTIDE SEQUENCE [LARGE SCALE GENOMIC DNA]</scope>
</reference>
<dbReference type="EMBL" id="CAJEWN010000573">
    <property type="protein sequence ID" value="CAD2186122.1"/>
    <property type="molecule type" value="Genomic_DNA"/>
</dbReference>
<organism evidence="1 2">
    <name type="scientific">Meloidogyne enterolobii</name>
    <name type="common">Root-knot nematode worm</name>
    <name type="synonym">Meloidogyne mayaguensis</name>
    <dbReference type="NCBI Taxonomy" id="390850"/>
    <lineage>
        <taxon>Eukaryota</taxon>
        <taxon>Metazoa</taxon>
        <taxon>Ecdysozoa</taxon>
        <taxon>Nematoda</taxon>
        <taxon>Chromadorea</taxon>
        <taxon>Rhabditida</taxon>
        <taxon>Tylenchina</taxon>
        <taxon>Tylenchomorpha</taxon>
        <taxon>Tylenchoidea</taxon>
        <taxon>Meloidogynidae</taxon>
        <taxon>Meloidogyninae</taxon>
        <taxon>Meloidogyne</taxon>
    </lineage>
</organism>
<proteinExistence type="predicted"/>
<sequence>MCKGNYFIKLIYILLFFKKLSNKNLKRLCILKLFIKKFILKNPTQITLSFYSSSSNLSSISAKTTSLGAPKLCLSVVVPNSSSKIAKVSSSSSSSPLFSLNLEDTSDIFCRNEYLFA</sequence>
<dbReference type="AlphaFoldDB" id="A0A6V7WGJ9"/>
<evidence type="ECO:0000313" key="1">
    <source>
        <dbReference type="EMBL" id="CAD2186122.1"/>
    </source>
</evidence>
<gene>
    <name evidence="1" type="ORF">MENT_LOCUS38591</name>
</gene>
<dbReference type="Proteomes" id="UP000580250">
    <property type="component" value="Unassembled WGS sequence"/>
</dbReference>
<protein>
    <submittedName>
        <fullName evidence="1">Uncharacterized protein</fullName>
    </submittedName>
</protein>
<accession>A0A6V7WGJ9</accession>
<name>A0A6V7WGJ9_MELEN</name>